<evidence type="ECO:0000313" key="1">
    <source>
        <dbReference type="EMBL" id="CAK9165664.1"/>
    </source>
</evidence>
<evidence type="ECO:0000313" key="2">
    <source>
        <dbReference type="Proteomes" id="UP001642360"/>
    </source>
</evidence>
<dbReference type="Proteomes" id="UP001642360">
    <property type="component" value="Unassembled WGS sequence"/>
</dbReference>
<reference evidence="1 2" key="1">
    <citation type="submission" date="2024-02" db="EMBL/GenBank/DDBJ databases">
        <authorList>
            <person name="Vignale AGUSTIN F."/>
            <person name="Sosa J E."/>
            <person name="Modenutti C."/>
        </authorList>
    </citation>
    <scope>NUCLEOTIDE SEQUENCE [LARGE SCALE GENOMIC DNA]</scope>
</reference>
<name>A0ABC8T8E4_9AQUA</name>
<gene>
    <name evidence="1" type="ORF">ILEXP_LOCUS34837</name>
</gene>
<comment type="caution">
    <text evidence="1">The sequence shown here is derived from an EMBL/GenBank/DDBJ whole genome shotgun (WGS) entry which is preliminary data.</text>
</comment>
<organism evidence="1 2">
    <name type="scientific">Ilex paraguariensis</name>
    <name type="common">yerba mate</name>
    <dbReference type="NCBI Taxonomy" id="185542"/>
    <lineage>
        <taxon>Eukaryota</taxon>
        <taxon>Viridiplantae</taxon>
        <taxon>Streptophyta</taxon>
        <taxon>Embryophyta</taxon>
        <taxon>Tracheophyta</taxon>
        <taxon>Spermatophyta</taxon>
        <taxon>Magnoliopsida</taxon>
        <taxon>eudicotyledons</taxon>
        <taxon>Gunneridae</taxon>
        <taxon>Pentapetalae</taxon>
        <taxon>asterids</taxon>
        <taxon>campanulids</taxon>
        <taxon>Aquifoliales</taxon>
        <taxon>Aquifoliaceae</taxon>
        <taxon>Ilex</taxon>
    </lineage>
</organism>
<keyword evidence="2" id="KW-1185">Reference proteome</keyword>
<proteinExistence type="predicted"/>
<dbReference type="AlphaFoldDB" id="A0ABC8T8E4"/>
<dbReference type="EMBL" id="CAUOFW020004436">
    <property type="protein sequence ID" value="CAK9165664.1"/>
    <property type="molecule type" value="Genomic_DNA"/>
</dbReference>
<accession>A0ABC8T8E4</accession>
<protein>
    <submittedName>
        <fullName evidence="1">Uncharacterized protein</fullName>
    </submittedName>
</protein>
<sequence length="104" mass="11864">MMLENMPWANFCTSKFHSFAACSESRLGSTHPSQLWLSLKADPPNKFYHAHLRETMKRAADFLYVSRCVTMFGSEEKQSSFLFLLFRPQGDSVVCPNPIKLLSA</sequence>